<comment type="caution">
    <text evidence="2">The sequence shown here is derived from an EMBL/GenBank/DDBJ whole genome shotgun (WGS) entry which is preliminary data.</text>
</comment>
<proteinExistence type="predicted"/>
<evidence type="ECO:0000313" key="2">
    <source>
        <dbReference type="EMBL" id="MFC4601953.1"/>
    </source>
</evidence>
<dbReference type="SMART" id="SM00450">
    <property type="entry name" value="RHOD"/>
    <property type="match status" value="1"/>
</dbReference>
<dbReference type="SUPFAM" id="SSF52821">
    <property type="entry name" value="Rhodanese/Cell cycle control phosphatase"/>
    <property type="match status" value="1"/>
</dbReference>
<protein>
    <submittedName>
        <fullName evidence="2">Rhodanese-like domain-containing protein</fullName>
    </submittedName>
</protein>
<dbReference type="PANTHER" id="PTHR43031">
    <property type="entry name" value="FAD-DEPENDENT OXIDOREDUCTASE"/>
    <property type="match status" value="1"/>
</dbReference>
<dbReference type="PANTHER" id="PTHR43031:SF17">
    <property type="entry name" value="SULFURTRANSFERASE YTWF-RELATED"/>
    <property type="match status" value="1"/>
</dbReference>
<dbReference type="InterPro" id="IPR001763">
    <property type="entry name" value="Rhodanese-like_dom"/>
</dbReference>
<keyword evidence="3" id="KW-1185">Reference proteome</keyword>
<dbReference type="EMBL" id="JBHSEP010000034">
    <property type="protein sequence ID" value="MFC4601953.1"/>
    <property type="molecule type" value="Genomic_DNA"/>
</dbReference>
<accession>A0ABV9FIX7</accession>
<dbReference type="Pfam" id="PF00581">
    <property type="entry name" value="Rhodanese"/>
    <property type="match status" value="1"/>
</dbReference>
<dbReference type="CDD" id="cd00158">
    <property type="entry name" value="RHOD"/>
    <property type="match status" value="1"/>
</dbReference>
<dbReference type="RefSeq" id="WP_378102757.1">
    <property type="nucleotide sequence ID" value="NZ_JBHSEP010000034.1"/>
</dbReference>
<dbReference type="InterPro" id="IPR050229">
    <property type="entry name" value="GlpE_sulfurtransferase"/>
</dbReference>
<gene>
    <name evidence="2" type="ORF">ACFO3S_27200</name>
</gene>
<evidence type="ECO:0000313" key="3">
    <source>
        <dbReference type="Proteomes" id="UP001596028"/>
    </source>
</evidence>
<evidence type="ECO:0000259" key="1">
    <source>
        <dbReference type="PROSITE" id="PS50206"/>
    </source>
</evidence>
<dbReference type="Gene3D" id="3.40.250.10">
    <property type="entry name" value="Rhodanese-like domain"/>
    <property type="match status" value="1"/>
</dbReference>
<reference evidence="3" key="1">
    <citation type="journal article" date="2019" name="Int. J. Syst. Evol. Microbiol.">
        <title>The Global Catalogue of Microorganisms (GCM) 10K type strain sequencing project: providing services to taxonomists for standard genome sequencing and annotation.</title>
        <authorList>
            <consortium name="The Broad Institute Genomics Platform"/>
            <consortium name="The Broad Institute Genome Sequencing Center for Infectious Disease"/>
            <person name="Wu L."/>
            <person name="Ma J."/>
        </authorList>
    </citation>
    <scope>NUCLEOTIDE SEQUENCE [LARGE SCALE GENOMIC DNA]</scope>
    <source>
        <strain evidence="3">CCUG 49571</strain>
    </source>
</reference>
<organism evidence="2 3">
    <name type="scientific">Cohnella hongkongensis</name>
    <dbReference type="NCBI Taxonomy" id="178337"/>
    <lineage>
        <taxon>Bacteria</taxon>
        <taxon>Bacillati</taxon>
        <taxon>Bacillota</taxon>
        <taxon>Bacilli</taxon>
        <taxon>Bacillales</taxon>
        <taxon>Paenibacillaceae</taxon>
        <taxon>Cohnella</taxon>
    </lineage>
</organism>
<dbReference type="InterPro" id="IPR036873">
    <property type="entry name" value="Rhodanese-like_dom_sf"/>
</dbReference>
<feature type="domain" description="Rhodanese" evidence="1">
    <location>
        <begin position="18"/>
        <end position="99"/>
    </location>
</feature>
<sequence length="103" mass="11213">MSSYNEISAEELKARLDAGETPHMIDVREEEEVAQGMISGARHLPLGQVPQQLDSIPKNEEVILICRSGARSDRACQYLASLGYSGVTNLLGGMLAWNELNPA</sequence>
<name>A0ABV9FIX7_9BACL</name>
<dbReference type="Proteomes" id="UP001596028">
    <property type="component" value="Unassembled WGS sequence"/>
</dbReference>
<dbReference type="PROSITE" id="PS50206">
    <property type="entry name" value="RHODANESE_3"/>
    <property type="match status" value="1"/>
</dbReference>